<dbReference type="GO" id="GO:0003677">
    <property type="term" value="F:DNA binding"/>
    <property type="evidence" value="ECO:0007669"/>
    <property type="project" value="InterPro"/>
</dbReference>
<keyword evidence="1" id="KW-0812">Transmembrane</keyword>
<dbReference type="InterPro" id="IPR046947">
    <property type="entry name" value="LytR-like"/>
</dbReference>
<keyword evidence="1" id="KW-0472">Membrane</keyword>
<comment type="caution">
    <text evidence="3">The sequence shown here is derived from an EMBL/GenBank/DDBJ whole genome shotgun (WGS) entry which is preliminary data.</text>
</comment>
<keyword evidence="4" id="KW-1185">Reference proteome</keyword>
<proteinExistence type="predicted"/>
<feature type="domain" description="HTH LytTR-type" evidence="2">
    <location>
        <begin position="153"/>
        <end position="255"/>
    </location>
</feature>
<evidence type="ECO:0000256" key="1">
    <source>
        <dbReference type="SAM" id="Phobius"/>
    </source>
</evidence>
<sequence>MKEITTTLMAERKYFVFSLLYLLVIGVVMMAQNYIRYGWHDTYNPWPTVVFLSIGLILFIAVAPIYYLGIEWIREKYPHRFWLPATAWILLTVLIFYAFSSLLLYLTTLAEVPFKGSYARFYFGRAVVFHLLYLLVTAFYLLRKERGTEPKHISGTLGRKKVTIKADQAKWIEADDHYLKVHLAEGVILTRSTLDQMTETLNPDFIRIHRKYLVNRQQVIGKEKNKRDEYLILSTGERLKVGRSYLPLDLQYAID</sequence>
<feature type="transmembrane region" description="Helical" evidence="1">
    <location>
        <begin position="47"/>
        <end position="69"/>
    </location>
</feature>
<evidence type="ECO:0000313" key="4">
    <source>
        <dbReference type="Proteomes" id="UP000223913"/>
    </source>
</evidence>
<dbReference type="PROSITE" id="PS50930">
    <property type="entry name" value="HTH_LYTTR"/>
    <property type="match status" value="1"/>
</dbReference>
<dbReference type="PANTHER" id="PTHR37299:SF1">
    <property type="entry name" value="STAGE 0 SPORULATION PROTEIN A HOMOLOG"/>
    <property type="match status" value="1"/>
</dbReference>
<dbReference type="SMART" id="SM00850">
    <property type="entry name" value="LytTR"/>
    <property type="match status" value="1"/>
</dbReference>
<dbReference type="Gene3D" id="2.40.50.1020">
    <property type="entry name" value="LytTr DNA-binding domain"/>
    <property type="match status" value="1"/>
</dbReference>
<dbReference type="OrthoDB" id="2962330at2"/>
<evidence type="ECO:0000259" key="2">
    <source>
        <dbReference type="PROSITE" id="PS50930"/>
    </source>
</evidence>
<dbReference type="PANTHER" id="PTHR37299">
    <property type="entry name" value="TRANSCRIPTIONAL REGULATOR-RELATED"/>
    <property type="match status" value="1"/>
</dbReference>
<evidence type="ECO:0000313" key="3">
    <source>
        <dbReference type="EMBL" id="PHN03369.1"/>
    </source>
</evidence>
<gene>
    <name evidence="3" type="ORF">CRP01_27175</name>
</gene>
<dbReference type="InterPro" id="IPR007492">
    <property type="entry name" value="LytTR_DNA-bd_dom"/>
</dbReference>
<dbReference type="GO" id="GO:0000156">
    <property type="term" value="F:phosphorelay response regulator activity"/>
    <property type="evidence" value="ECO:0007669"/>
    <property type="project" value="InterPro"/>
</dbReference>
<dbReference type="Proteomes" id="UP000223913">
    <property type="component" value="Unassembled WGS sequence"/>
</dbReference>
<dbReference type="AlphaFoldDB" id="A0A2D0N5D2"/>
<feature type="transmembrane region" description="Helical" evidence="1">
    <location>
        <begin position="121"/>
        <end position="142"/>
    </location>
</feature>
<feature type="transmembrane region" description="Helical" evidence="1">
    <location>
        <begin position="81"/>
        <end position="106"/>
    </location>
</feature>
<name>A0A2D0N5D2_FLAN2</name>
<organism evidence="3 4">
    <name type="scientific">Flavilitoribacter nigricans (strain ATCC 23147 / DSM 23189 / NBRC 102662 / NCIMB 1420 / SS-2)</name>
    <name type="common">Lewinella nigricans</name>
    <dbReference type="NCBI Taxonomy" id="1122177"/>
    <lineage>
        <taxon>Bacteria</taxon>
        <taxon>Pseudomonadati</taxon>
        <taxon>Bacteroidota</taxon>
        <taxon>Saprospiria</taxon>
        <taxon>Saprospirales</taxon>
        <taxon>Lewinellaceae</taxon>
        <taxon>Flavilitoribacter</taxon>
    </lineage>
</organism>
<feature type="transmembrane region" description="Helical" evidence="1">
    <location>
        <begin position="14"/>
        <end position="35"/>
    </location>
</feature>
<protein>
    <recommendedName>
        <fullName evidence="2">HTH LytTR-type domain-containing protein</fullName>
    </recommendedName>
</protein>
<dbReference type="EMBL" id="PDUD01000032">
    <property type="protein sequence ID" value="PHN03369.1"/>
    <property type="molecule type" value="Genomic_DNA"/>
</dbReference>
<reference evidence="3 4" key="1">
    <citation type="submission" date="2017-10" db="EMBL/GenBank/DDBJ databases">
        <title>The draft genome sequence of Lewinella nigricans NBRC 102662.</title>
        <authorList>
            <person name="Wang K."/>
        </authorList>
    </citation>
    <scope>NUCLEOTIDE SEQUENCE [LARGE SCALE GENOMIC DNA]</scope>
    <source>
        <strain evidence="3 4">NBRC 102662</strain>
    </source>
</reference>
<accession>A0A2D0N5D2</accession>
<dbReference type="Pfam" id="PF04397">
    <property type="entry name" value="LytTR"/>
    <property type="match status" value="1"/>
</dbReference>
<dbReference type="RefSeq" id="WP_099153206.1">
    <property type="nucleotide sequence ID" value="NZ_PDUD01000032.1"/>
</dbReference>
<keyword evidence="1" id="KW-1133">Transmembrane helix</keyword>